<reference evidence="4 5" key="1">
    <citation type="submission" date="2024-01" db="EMBL/GenBank/DDBJ databases">
        <title>The complete chloroplast genome sequence of Lithospermum erythrorhizon: insights into the phylogenetic relationship among Boraginaceae species and the maternal lineages of purple gromwells.</title>
        <authorList>
            <person name="Okada T."/>
            <person name="Watanabe K."/>
        </authorList>
    </citation>
    <scope>NUCLEOTIDE SEQUENCE [LARGE SCALE GENOMIC DNA]</scope>
</reference>
<dbReference type="EMBL" id="BAABME010006892">
    <property type="protein sequence ID" value="GAA0169572.1"/>
    <property type="molecule type" value="Genomic_DNA"/>
</dbReference>
<evidence type="ECO:0000259" key="3">
    <source>
        <dbReference type="Pfam" id="PF04195"/>
    </source>
</evidence>
<organism evidence="4 5">
    <name type="scientific">Lithospermum erythrorhizon</name>
    <name type="common">Purple gromwell</name>
    <name type="synonym">Lithospermum officinale var. erythrorhizon</name>
    <dbReference type="NCBI Taxonomy" id="34254"/>
    <lineage>
        <taxon>Eukaryota</taxon>
        <taxon>Viridiplantae</taxon>
        <taxon>Streptophyta</taxon>
        <taxon>Embryophyta</taxon>
        <taxon>Tracheophyta</taxon>
        <taxon>Spermatophyta</taxon>
        <taxon>Magnoliopsida</taxon>
        <taxon>eudicotyledons</taxon>
        <taxon>Gunneridae</taxon>
        <taxon>Pentapetalae</taxon>
        <taxon>asterids</taxon>
        <taxon>lamiids</taxon>
        <taxon>Boraginales</taxon>
        <taxon>Boraginaceae</taxon>
        <taxon>Boraginoideae</taxon>
        <taxon>Lithospermeae</taxon>
        <taxon>Lithospermum</taxon>
    </lineage>
</organism>
<feature type="compositionally biased region" description="Low complexity" evidence="2">
    <location>
        <begin position="41"/>
        <end position="59"/>
    </location>
</feature>
<dbReference type="Pfam" id="PF04195">
    <property type="entry name" value="Transposase_28"/>
    <property type="match status" value="1"/>
</dbReference>
<feature type="compositionally biased region" description="Polar residues" evidence="2">
    <location>
        <begin position="354"/>
        <end position="373"/>
    </location>
</feature>
<protein>
    <recommendedName>
        <fullName evidence="3">Transposase (putative) gypsy type domain-containing protein</fullName>
    </recommendedName>
</protein>
<evidence type="ECO:0000256" key="1">
    <source>
        <dbReference type="SAM" id="Coils"/>
    </source>
</evidence>
<dbReference type="AlphaFoldDB" id="A0AAV3R5A9"/>
<feature type="domain" description="Transposase (putative) gypsy type" evidence="3">
    <location>
        <begin position="113"/>
        <end position="174"/>
    </location>
</feature>
<feature type="coiled-coil region" evidence="1">
    <location>
        <begin position="415"/>
        <end position="442"/>
    </location>
</feature>
<evidence type="ECO:0000313" key="4">
    <source>
        <dbReference type="EMBL" id="GAA0169572.1"/>
    </source>
</evidence>
<evidence type="ECO:0000256" key="2">
    <source>
        <dbReference type="SAM" id="MobiDB-lite"/>
    </source>
</evidence>
<dbReference type="InterPro" id="IPR007321">
    <property type="entry name" value="Transposase_28"/>
</dbReference>
<sequence length="536" mass="58136">MIPLILVLRARVTIVMPVVLISPTFLFSQGLGRQQGINTLPSHPLTTRPHSSSHHSPQSKAIRANLPRCGSELSETDLVDLRSRYDIPSSVMLLRPGPIGRATTPPPGMITFFVVALINGMRLPIHPYIGEVLSLAGVGTAQLTPNMWLSIIEFYSACLLAGMTPTTEFFLTSFSQGTQKDDFLYFTARPDMKGFCEAFSSKVEPNTWRPFFSMLPVMVCLTTFPLAAGLFPITDVDLGILEALRVSFSVLDHMPLSPPAVAPNRLPLRHPTPEPVVVNSSSEEDEAMSPLLRRPHSSALEASARNPQEAVRSPRAWGPPLLATPALAAAQENVSGQYSATVVLEPKDQGGVGSATSQTPSSVGSPLANSRPSQLPRRSVEVPPSSSSTAPNHAELISSLASLGDKDLISSYEAASGFSSRVDQLEGELKALKDEKAQEVSVLRCRLKTQANEYSILQERYGASVRAEAVSASLEGVQTERDSAVKERETLRAGRDEMLQTHDRLLDQLIESQRQAQVMKVTLESIRTTDSLGELV</sequence>
<dbReference type="Proteomes" id="UP001454036">
    <property type="component" value="Unassembled WGS sequence"/>
</dbReference>
<evidence type="ECO:0000313" key="5">
    <source>
        <dbReference type="Proteomes" id="UP001454036"/>
    </source>
</evidence>
<feature type="region of interest" description="Disordered" evidence="2">
    <location>
        <begin position="349"/>
        <end position="392"/>
    </location>
</feature>
<keyword evidence="1" id="KW-0175">Coiled coil</keyword>
<feature type="region of interest" description="Disordered" evidence="2">
    <location>
        <begin position="261"/>
        <end position="290"/>
    </location>
</feature>
<name>A0AAV3R5A9_LITER</name>
<gene>
    <name evidence="4" type="ORF">LIER_24023</name>
</gene>
<feature type="region of interest" description="Disordered" evidence="2">
    <location>
        <begin position="38"/>
        <end position="61"/>
    </location>
</feature>
<accession>A0AAV3R5A9</accession>
<keyword evidence="5" id="KW-1185">Reference proteome</keyword>
<proteinExistence type="predicted"/>
<comment type="caution">
    <text evidence="4">The sequence shown here is derived from an EMBL/GenBank/DDBJ whole genome shotgun (WGS) entry which is preliminary data.</text>
</comment>